<evidence type="ECO:0000313" key="7">
    <source>
        <dbReference type="Proteomes" id="UP000593567"/>
    </source>
</evidence>
<feature type="compositionally biased region" description="Polar residues" evidence="5">
    <location>
        <begin position="9"/>
        <end position="32"/>
    </location>
</feature>
<comment type="caution">
    <text evidence="6">The sequence shown here is derived from an EMBL/GenBank/DDBJ whole genome shotgun (WGS) entry which is preliminary data.</text>
</comment>
<evidence type="ECO:0000313" key="6">
    <source>
        <dbReference type="EMBL" id="KAF6021524.1"/>
    </source>
</evidence>
<dbReference type="OrthoDB" id="285729at2759"/>
<dbReference type="EMBL" id="VXIV02003016">
    <property type="protein sequence ID" value="KAF6021524.1"/>
    <property type="molecule type" value="Genomic_DNA"/>
</dbReference>
<proteinExistence type="inferred from homology"/>
<evidence type="ECO:0000256" key="3">
    <source>
        <dbReference type="ARBA" id="ARBA00015522"/>
    </source>
</evidence>
<accession>A0A7J7J6Z8</accession>
<keyword evidence="4" id="KW-0539">Nucleus</keyword>
<dbReference type="GO" id="GO:0005730">
    <property type="term" value="C:nucleolus"/>
    <property type="evidence" value="ECO:0007669"/>
    <property type="project" value="UniProtKB-SubCell"/>
</dbReference>
<dbReference type="PANTHER" id="PTHR13243:SF1">
    <property type="entry name" value="NUCLEOLAR PROTEIN 16"/>
    <property type="match status" value="1"/>
</dbReference>
<dbReference type="InterPro" id="IPR019002">
    <property type="entry name" value="Ribosome_biogenesis_Nop16"/>
</dbReference>
<protein>
    <recommendedName>
        <fullName evidence="3">Nucleolar protein 16</fullName>
    </recommendedName>
</protein>
<organism evidence="6 7">
    <name type="scientific">Bugula neritina</name>
    <name type="common">Brown bryozoan</name>
    <name type="synonym">Sertularia neritina</name>
    <dbReference type="NCBI Taxonomy" id="10212"/>
    <lineage>
        <taxon>Eukaryota</taxon>
        <taxon>Metazoa</taxon>
        <taxon>Spiralia</taxon>
        <taxon>Lophotrochozoa</taxon>
        <taxon>Bryozoa</taxon>
        <taxon>Gymnolaemata</taxon>
        <taxon>Cheilostomatida</taxon>
        <taxon>Flustrina</taxon>
        <taxon>Buguloidea</taxon>
        <taxon>Bugulidae</taxon>
        <taxon>Bugula</taxon>
    </lineage>
</organism>
<dbReference type="PANTHER" id="PTHR13243">
    <property type="entry name" value="HSPC111 PROTEIN-RELATED"/>
    <property type="match status" value="1"/>
</dbReference>
<sequence>MESMGLSFDPNNSVSNGQFNKASAKSSHQVPLQNKEAVRKGLEEKAALPEAFNLRLSEPETQYAIYMMEKYGEDYKAMARDKRNYYQDTPKQIQKKIQKFQKIPDLYDAYKVMKEQEVQSGNR</sequence>
<name>A0A7J7J6Z8_BUGNE</name>
<dbReference type="GO" id="GO:0042273">
    <property type="term" value="P:ribosomal large subunit biogenesis"/>
    <property type="evidence" value="ECO:0007669"/>
    <property type="project" value="TreeGrafter"/>
</dbReference>
<evidence type="ECO:0000256" key="5">
    <source>
        <dbReference type="SAM" id="MobiDB-lite"/>
    </source>
</evidence>
<reference evidence="6" key="1">
    <citation type="submission" date="2020-06" db="EMBL/GenBank/DDBJ databases">
        <title>Draft genome of Bugula neritina, a colonial animal packing powerful symbionts and potential medicines.</title>
        <authorList>
            <person name="Rayko M."/>
        </authorList>
    </citation>
    <scope>NUCLEOTIDE SEQUENCE [LARGE SCALE GENOMIC DNA]</scope>
    <source>
        <strain evidence="6">Kwan_BN1</strain>
    </source>
</reference>
<evidence type="ECO:0000256" key="1">
    <source>
        <dbReference type="ARBA" id="ARBA00004604"/>
    </source>
</evidence>
<dbReference type="Proteomes" id="UP000593567">
    <property type="component" value="Unassembled WGS sequence"/>
</dbReference>
<dbReference type="Pfam" id="PF09420">
    <property type="entry name" value="Nop16"/>
    <property type="match status" value="1"/>
</dbReference>
<gene>
    <name evidence="6" type="ORF">EB796_020171</name>
</gene>
<keyword evidence="7" id="KW-1185">Reference proteome</keyword>
<evidence type="ECO:0000256" key="4">
    <source>
        <dbReference type="ARBA" id="ARBA00023242"/>
    </source>
</evidence>
<dbReference type="AlphaFoldDB" id="A0A7J7J6Z8"/>
<feature type="region of interest" description="Disordered" evidence="5">
    <location>
        <begin position="1"/>
        <end position="38"/>
    </location>
</feature>
<evidence type="ECO:0000256" key="2">
    <source>
        <dbReference type="ARBA" id="ARBA00008479"/>
    </source>
</evidence>
<comment type="similarity">
    <text evidence="2">Belongs to the NOP16 family.</text>
</comment>
<comment type="subcellular location">
    <subcellularLocation>
        <location evidence="1">Nucleus</location>
        <location evidence="1">Nucleolus</location>
    </subcellularLocation>
</comment>